<dbReference type="AlphaFoldDB" id="A0A916VER5"/>
<evidence type="ECO:0000313" key="1">
    <source>
        <dbReference type="EMBL" id="GFR37492.1"/>
    </source>
</evidence>
<comment type="caution">
    <text evidence="1">The sequence shown here is derived from an EMBL/GenBank/DDBJ whole genome shotgun (WGS) entry which is preliminary data.</text>
</comment>
<proteinExistence type="predicted"/>
<reference evidence="1" key="2">
    <citation type="journal article" date="2021" name="Data Brief">
        <title>Draft genome sequence data of the facultative, thermophilic, xylanolytic bacterium Paenibacillus sp. strain DA-C8.</title>
        <authorList>
            <person name="Chhe C."/>
            <person name="Uke A."/>
            <person name="Baramee S."/>
            <person name="Ungkulpasvich U."/>
            <person name="Tachaapaikoon C."/>
            <person name="Pason P."/>
            <person name="Waeonukul R."/>
            <person name="Ratanakhanokchai K."/>
            <person name="Kosugi A."/>
        </authorList>
    </citation>
    <scope>NUCLEOTIDE SEQUENCE</scope>
    <source>
        <strain evidence="1">DA-C8</strain>
    </source>
</reference>
<dbReference type="EMBL" id="BMAQ01000005">
    <property type="protein sequence ID" value="GFR37492.1"/>
    <property type="molecule type" value="Genomic_DNA"/>
</dbReference>
<keyword evidence="2" id="KW-1185">Reference proteome</keyword>
<sequence>MIGRAIRLIPAGPYSSFAAQYARPAIPAAASHIDRSRLSSIVISSGKGAENSIY</sequence>
<gene>
    <name evidence="1" type="ORF">PRECH8_07880</name>
</gene>
<name>A0A916VER5_9BACL</name>
<dbReference type="Proteomes" id="UP000654993">
    <property type="component" value="Unassembled WGS sequence"/>
</dbReference>
<evidence type="ECO:0000313" key="2">
    <source>
        <dbReference type="Proteomes" id="UP000654993"/>
    </source>
</evidence>
<reference evidence="1" key="1">
    <citation type="submission" date="2020-08" db="EMBL/GenBank/DDBJ databases">
        <authorList>
            <person name="Uke A."/>
            <person name="Chhe C."/>
            <person name="Baramee S."/>
            <person name="Kosugi A."/>
        </authorList>
    </citation>
    <scope>NUCLEOTIDE SEQUENCE</scope>
    <source>
        <strain evidence="1">DA-C8</strain>
    </source>
</reference>
<protein>
    <submittedName>
        <fullName evidence="1">Uncharacterized protein</fullName>
    </submittedName>
</protein>
<accession>A0A916VER5</accession>
<organism evidence="1 2">
    <name type="scientific">Insulibacter thermoxylanivorax</name>
    <dbReference type="NCBI Taxonomy" id="2749268"/>
    <lineage>
        <taxon>Bacteria</taxon>
        <taxon>Bacillati</taxon>
        <taxon>Bacillota</taxon>
        <taxon>Bacilli</taxon>
        <taxon>Bacillales</taxon>
        <taxon>Paenibacillaceae</taxon>
        <taxon>Insulibacter</taxon>
    </lineage>
</organism>